<evidence type="ECO:0000313" key="3">
    <source>
        <dbReference type="Proteomes" id="UP000501690"/>
    </source>
</evidence>
<dbReference type="Proteomes" id="UP000501690">
    <property type="component" value="Linkage Group LG6"/>
</dbReference>
<evidence type="ECO:0000256" key="1">
    <source>
        <dbReference type="SAM" id="MobiDB-lite"/>
    </source>
</evidence>
<dbReference type="EMBL" id="CP039350">
    <property type="protein sequence ID" value="QCD97640.1"/>
    <property type="molecule type" value="Genomic_DNA"/>
</dbReference>
<feature type="region of interest" description="Disordered" evidence="1">
    <location>
        <begin position="109"/>
        <end position="153"/>
    </location>
</feature>
<protein>
    <submittedName>
        <fullName evidence="2">Uncharacterized protein</fullName>
    </submittedName>
</protein>
<evidence type="ECO:0000313" key="2">
    <source>
        <dbReference type="EMBL" id="QCD97640.1"/>
    </source>
</evidence>
<proteinExistence type="predicted"/>
<dbReference type="AlphaFoldDB" id="A0A4D6MA68"/>
<name>A0A4D6MA68_VIGUN</name>
<reference evidence="2 3" key="1">
    <citation type="submission" date="2019-04" db="EMBL/GenBank/DDBJ databases">
        <title>An improved genome assembly and genetic linkage map for asparagus bean, Vigna unguiculata ssp. sesquipedialis.</title>
        <authorList>
            <person name="Xia Q."/>
            <person name="Zhang R."/>
            <person name="Dong Y."/>
        </authorList>
    </citation>
    <scope>NUCLEOTIDE SEQUENCE [LARGE SCALE GENOMIC DNA]</scope>
    <source>
        <tissue evidence="2">Leaf</tissue>
    </source>
</reference>
<gene>
    <name evidence="2" type="ORF">DEO72_LG6g2351</name>
</gene>
<dbReference type="PANTHER" id="PTHR33356:SF13">
    <property type="entry name" value="DUF4005 DOMAIN-CONTAINING PROTEIN"/>
    <property type="match status" value="1"/>
</dbReference>
<feature type="compositionally biased region" description="Basic residues" evidence="1">
    <location>
        <begin position="109"/>
        <end position="118"/>
    </location>
</feature>
<organism evidence="2 3">
    <name type="scientific">Vigna unguiculata</name>
    <name type="common">Cowpea</name>
    <dbReference type="NCBI Taxonomy" id="3917"/>
    <lineage>
        <taxon>Eukaryota</taxon>
        <taxon>Viridiplantae</taxon>
        <taxon>Streptophyta</taxon>
        <taxon>Embryophyta</taxon>
        <taxon>Tracheophyta</taxon>
        <taxon>Spermatophyta</taxon>
        <taxon>Magnoliopsida</taxon>
        <taxon>eudicotyledons</taxon>
        <taxon>Gunneridae</taxon>
        <taxon>Pentapetalae</taxon>
        <taxon>rosids</taxon>
        <taxon>fabids</taxon>
        <taxon>Fabales</taxon>
        <taxon>Fabaceae</taxon>
        <taxon>Papilionoideae</taxon>
        <taxon>50 kb inversion clade</taxon>
        <taxon>NPAAA clade</taxon>
        <taxon>indigoferoid/millettioid clade</taxon>
        <taxon>Phaseoleae</taxon>
        <taxon>Vigna</taxon>
    </lineage>
</organism>
<sequence length="269" mass="30216">MASLHDDGEVGFEEGKLLLPSNVLDEACDSNNNKIHKRSHQKHQQPSYHRYQRETQSQCKIHQNHYHCNLFSVPLMASLHDDGEVGFEEGKLLLPSNVLDEACDSNNNKIHKRSHQKHQQPSYHRYQRETQSQRSKFTARSSSYQRPKHATGGPGMQAVFLVSGQGSCGGTGVFLPQKAGTKSTRKPACAPVLLPARVVQALNLKVHQLGMQISPSQGPKYGQRNGEVYRSESTKKKSYEKEGMKQCSVIISQSQSCSPDIFLPKEWTY</sequence>
<accession>A0A4D6MA68</accession>
<keyword evidence="3" id="KW-1185">Reference proteome</keyword>
<feature type="compositionally biased region" description="Polar residues" evidence="1">
    <location>
        <begin position="129"/>
        <end position="145"/>
    </location>
</feature>
<dbReference type="PANTHER" id="PTHR33356">
    <property type="entry name" value="TIP41-LIKE PROTEIN"/>
    <property type="match status" value="1"/>
</dbReference>